<reference evidence="1 2" key="1">
    <citation type="submission" date="2019-01" db="EMBL/GenBank/DDBJ databases">
        <title>Sequencing of cultivated peanut Arachis hypogaea provides insights into genome evolution and oil improvement.</title>
        <authorList>
            <person name="Chen X."/>
        </authorList>
    </citation>
    <scope>NUCLEOTIDE SEQUENCE [LARGE SCALE GENOMIC DNA]</scope>
    <source>
        <strain evidence="2">cv. Fuhuasheng</strain>
        <tissue evidence="1">Leaves</tissue>
    </source>
</reference>
<protein>
    <recommendedName>
        <fullName evidence="3">Aminotransferase-like plant mobile domain-containing protein</fullName>
    </recommendedName>
</protein>
<evidence type="ECO:0000313" key="1">
    <source>
        <dbReference type="EMBL" id="RYR43867.1"/>
    </source>
</evidence>
<dbReference type="Proteomes" id="UP000289738">
    <property type="component" value="Chromosome A08"/>
</dbReference>
<organism evidence="1 2">
    <name type="scientific">Arachis hypogaea</name>
    <name type="common">Peanut</name>
    <dbReference type="NCBI Taxonomy" id="3818"/>
    <lineage>
        <taxon>Eukaryota</taxon>
        <taxon>Viridiplantae</taxon>
        <taxon>Streptophyta</taxon>
        <taxon>Embryophyta</taxon>
        <taxon>Tracheophyta</taxon>
        <taxon>Spermatophyta</taxon>
        <taxon>Magnoliopsida</taxon>
        <taxon>eudicotyledons</taxon>
        <taxon>Gunneridae</taxon>
        <taxon>Pentapetalae</taxon>
        <taxon>rosids</taxon>
        <taxon>fabids</taxon>
        <taxon>Fabales</taxon>
        <taxon>Fabaceae</taxon>
        <taxon>Papilionoideae</taxon>
        <taxon>50 kb inversion clade</taxon>
        <taxon>dalbergioids sensu lato</taxon>
        <taxon>Dalbergieae</taxon>
        <taxon>Pterocarpus clade</taxon>
        <taxon>Arachis</taxon>
    </lineage>
</organism>
<dbReference type="AlphaFoldDB" id="A0A445BYQ9"/>
<sequence length="81" mass="9373">MTDKSNNLVHLRWPSLLADFQTCRGLSWGSAVLAWTYHSLRSAAHRALRFNSPMDVKHESHMFVTLEAKQTKPKNSVFQWC</sequence>
<dbReference type="EMBL" id="SDMP01000008">
    <property type="protein sequence ID" value="RYR43867.1"/>
    <property type="molecule type" value="Genomic_DNA"/>
</dbReference>
<keyword evidence="2" id="KW-1185">Reference proteome</keyword>
<accession>A0A445BYQ9</accession>
<comment type="caution">
    <text evidence="1">The sequence shown here is derived from an EMBL/GenBank/DDBJ whole genome shotgun (WGS) entry which is preliminary data.</text>
</comment>
<evidence type="ECO:0008006" key="3">
    <source>
        <dbReference type="Google" id="ProtNLM"/>
    </source>
</evidence>
<gene>
    <name evidence="1" type="ORF">Ahy_A08g040260</name>
</gene>
<proteinExistence type="predicted"/>
<name>A0A445BYQ9_ARAHY</name>
<evidence type="ECO:0000313" key="2">
    <source>
        <dbReference type="Proteomes" id="UP000289738"/>
    </source>
</evidence>